<reference evidence="1 2" key="1">
    <citation type="submission" date="2018-06" db="EMBL/GenBank/DDBJ databases">
        <authorList>
            <consortium name="Pathogen Informatics"/>
            <person name="Doyle S."/>
        </authorList>
    </citation>
    <scope>NUCLEOTIDE SEQUENCE [LARGE SCALE GENOMIC DNA]</scope>
    <source>
        <strain evidence="1 2">NCTC10698</strain>
    </source>
</reference>
<dbReference type="AlphaFoldDB" id="A0A8B4RXD9"/>
<comment type="caution">
    <text evidence="1">The sequence shown here is derived from an EMBL/GenBank/DDBJ whole genome shotgun (WGS) entry which is preliminary data.</text>
</comment>
<accession>A0A8B4RXD9</accession>
<sequence>MAAAVAQHVREFQVQVSKAQMTLDFLIALGQALGLLGQAARHQRKLPSEAALARMRIALQQVQELWAQRPARTLDSLDECLQWSPVRSARKQFLLAGWSWESLQALSAQDKELVSFCLLGQDGTHGAWQVSQARSAGASRHAFAAALAPLGMQLGSLEQPLQLSVDERCWPLVQQRFMVKGNGQRFPAGQWVAPKLQSVAEALPVGGWSVTDTERAQELQLTLPVVRERVSQVLAVVQAFQVSAGLSLQDQAAQTAAMQKFASAFASAAQVPAYDWVLAVVPAVRAISRRRVARLLQSRGVLG</sequence>
<name>A0A8B4RXD9_COMTE</name>
<protein>
    <submittedName>
        <fullName evidence="1">Uncharacterized protein</fullName>
    </submittedName>
</protein>
<gene>
    <name evidence="1" type="ORF">NCTC10698_00180</name>
</gene>
<proteinExistence type="predicted"/>
<dbReference type="EMBL" id="UFXL01000001">
    <property type="protein sequence ID" value="SUY73467.1"/>
    <property type="molecule type" value="Genomic_DNA"/>
</dbReference>
<evidence type="ECO:0000313" key="1">
    <source>
        <dbReference type="EMBL" id="SUY73467.1"/>
    </source>
</evidence>
<organism evidence="1 2">
    <name type="scientific">Comamonas testosteroni</name>
    <name type="common">Pseudomonas testosteroni</name>
    <dbReference type="NCBI Taxonomy" id="285"/>
    <lineage>
        <taxon>Bacteria</taxon>
        <taxon>Pseudomonadati</taxon>
        <taxon>Pseudomonadota</taxon>
        <taxon>Betaproteobacteria</taxon>
        <taxon>Burkholderiales</taxon>
        <taxon>Comamonadaceae</taxon>
        <taxon>Comamonas</taxon>
    </lineage>
</organism>
<keyword evidence="2" id="KW-1185">Reference proteome</keyword>
<dbReference type="Proteomes" id="UP000255070">
    <property type="component" value="Unassembled WGS sequence"/>
</dbReference>
<evidence type="ECO:0000313" key="2">
    <source>
        <dbReference type="Proteomes" id="UP000255070"/>
    </source>
</evidence>